<gene>
    <name evidence="2" type="ORF">BDQ94DRAFT_140459</name>
</gene>
<accession>A0A3F3Q859</accession>
<keyword evidence="1" id="KW-1133">Transmembrane helix</keyword>
<evidence type="ECO:0000313" key="2">
    <source>
        <dbReference type="EMBL" id="RDH35237.1"/>
    </source>
</evidence>
<evidence type="ECO:0000313" key="3">
    <source>
        <dbReference type="Proteomes" id="UP000253729"/>
    </source>
</evidence>
<dbReference type="GeneID" id="38133987"/>
<evidence type="ECO:0000256" key="1">
    <source>
        <dbReference type="SAM" id="Phobius"/>
    </source>
</evidence>
<dbReference type="AlphaFoldDB" id="A0A3F3Q859"/>
<keyword evidence="1" id="KW-0812">Transmembrane</keyword>
<protein>
    <submittedName>
        <fullName evidence="2">Uncharacterized protein</fullName>
    </submittedName>
</protein>
<keyword evidence="1" id="KW-0472">Membrane</keyword>
<dbReference type="RefSeq" id="XP_026628259.1">
    <property type="nucleotide sequence ID" value="XM_026765631.1"/>
</dbReference>
<organism evidence="2 3">
    <name type="scientific">Aspergillus welwitschiae</name>
    <dbReference type="NCBI Taxonomy" id="1341132"/>
    <lineage>
        <taxon>Eukaryota</taxon>
        <taxon>Fungi</taxon>
        <taxon>Dikarya</taxon>
        <taxon>Ascomycota</taxon>
        <taxon>Pezizomycotina</taxon>
        <taxon>Eurotiomycetes</taxon>
        <taxon>Eurotiomycetidae</taxon>
        <taxon>Eurotiales</taxon>
        <taxon>Aspergillaceae</taxon>
        <taxon>Aspergillus</taxon>
        <taxon>Aspergillus subgen. Circumdati</taxon>
    </lineage>
</organism>
<sequence length="62" mass="6874">MLSSSANNCLAWHGMGMAVLYYLLVMGSSDCRTSMHSTATQFLSNRRITCRVVMRVSEVVSI</sequence>
<proteinExistence type="predicted"/>
<dbReference type="Proteomes" id="UP000253729">
    <property type="component" value="Unassembled WGS sequence"/>
</dbReference>
<feature type="transmembrane region" description="Helical" evidence="1">
    <location>
        <begin position="12"/>
        <end position="29"/>
    </location>
</feature>
<name>A0A3F3Q859_9EURO</name>
<dbReference type="EMBL" id="KZ852041">
    <property type="protein sequence ID" value="RDH35237.1"/>
    <property type="molecule type" value="Genomic_DNA"/>
</dbReference>
<reference evidence="2 3" key="1">
    <citation type="submission" date="2018-07" db="EMBL/GenBank/DDBJ databases">
        <title>The genomes of Aspergillus section Nigri reveals drivers in fungal speciation.</title>
        <authorList>
            <consortium name="DOE Joint Genome Institute"/>
            <person name="Vesth T.C."/>
            <person name="Nybo J."/>
            <person name="Theobald S."/>
            <person name="Brandl J."/>
            <person name="Frisvad J.C."/>
            <person name="Nielsen K.F."/>
            <person name="Lyhne E.K."/>
            <person name="Kogle M.E."/>
            <person name="Kuo A."/>
            <person name="Riley R."/>
            <person name="Clum A."/>
            <person name="Nolan M."/>
            <person name="Lipzen A."/>
            <person name="Salamov A."/>
            <person name="Henrissat B."/>
            <person name="Wiebenga A."/>
            <person name="De vries R.P."/>
            <person name="Grigoriev I.V."/>
            <person name="Mortensen U.H."/>
            <person name="Andersen M.R."/>
            <person name="Baker S.E."/>
        </authorList>
    </citation>
    <scope>NUCLEOTIDE SEQUENCE [LARGE SCALE GENOMIC DNA]</scope>
    <source>
        <strain evidence="2 3">CBS 139.54b</strain>
    </source>
</reference>
<keyword evidence="3" id="KW-1185">Reference proteome</keyword>